<proteinExistence type="predicted"/>
<dbReference type="KEGG" id="scc:Spico_0958"/>
<dbReference type="InterPro" id="IPR022689">
    <property type="entry name" value="Iron_dep_repressor"/>
</dbReference>
<dbReference type="SMART" id="SM00529">
    <property type="entry name" value="HTH_DTXR"/>
    <property type="match status" value="1"/>
</dbReference>
<dbReference type="InterPro" id="IPR036388">
    <property type="entry name" value="WH-like_DNA-bd_sf"/>
</dbReference>
<organism evidence="4 5">
    <name type="scientific">Parasphaerochaeta coccoides (strain ATCC BAA-1237 / DSM 17374 / SPN1)</name>
    <name type="common">Sphaerochaeta coccoides</name>
    <dbReference type="NCBI Taxonomy" id="760011"/>
    <lineage>
        <taxon>Bacteria</taxon>
        <taxon>Pseudomonadati</taxon>
        <taxon>Spirochaetota</taxon>
        <taxon>Spirochaetia</taxon>
        <taxon>Spirochaetales</taxon>
        <taxon>Sphaerochaetaceae</taxon>
        <taxon>Parasphaerochaeta</taxon>
    </lineage>
</organism>
<evidence type="ECO:0000256" key="2">
    <source>
        <dbReference type="ARBA" id="ARBA00011738"/>
    </source>
</evidence>
<reference evidence="4 5" key="2">
    <citation type="journal article" date="2012" name="Stand. Genomic Sci.">
        <title>Complete genome sequence of the termite hindgut bacterium Spirochaeta coccoides type strain (SPN1(T)), reclassification in the genus Sphaerochaeta as Sphaerochaeta coccoides comb. nov. and emendations of the family Spirochaetaceae and the genus Sphaerochaeta.</title>
        <authorList>
            <person name="Abt B."/>
            <person name="Han C."/>
            <person name="Scheuner C."/>
            <person name="Lu M."/>
            <person name="Lapidus A."/>
            <person name="Nolan M."/>
            <person name="Lucas S."/>
            <person name="Hammon N."/>
            <person name="Deshpande S."/>
            <person name="Cheng J.F."/>
            <person name="Tapia R."/>
            <person name="Goodwin L.A."/>
            <person name="Pitluck S."/>
            <person name="Liolios K."/>
            <person name="Pagani I."/>
            <person name="Ivanova N."/>
            <person name="Mavromatis K."/>
            <person name="Mikhailova N."/>
            <person name="Huntemann M."/>
            <person name="Pati A."/>
            <person name="Chen A."/>
            <person name="Palaniappan K."/>
            <person name="Land M."/>
            <person name="Hauser L."/>
            <person name="Brambilla E.M."/>
            <person name="Rohde M."/>
            <person name="Spring S."/>
            <person name="Gronow S."/>
            <person name="Goker M."/>
            <person name="Woyke T."/>
            <person name="Bristow J."/>
            <person name="Eisen J.A."/>
            <person name="Markowitz V."/>
            <person name="Hugenholtz P."/>
            <person name="Kyrpides N.C."/>
            <person name="Klenk H.P."/>
            <person name="Detter J.C."/>
        </authorList>
    </citation>
    <scope>NUCLEOTIDE SEQUENCE [LARGE SCALE GENOMIC DNA]</scope>
    <source>
        <strain evidence="5">ATCC BAA-1237 / DSM 17374 / SPN1</strain>
    </source>
</reference>
<evidence type="ECO:0000256" key="1">
    <source>
        <dbReference type="ARBA" id="ARBA00004496"/>
    </source>
</evidence>
<evidence type="ECO:0000259" key="3">
    <source>
        <dbReference type="PROSITE" id="PS50995"/>
    </source>
</evidence>
<dbReference type="Pfam" id="PF01325">
    <property type="entry name" value="Fe_dep_repress"/>
    <property type="match status" value="1"/>
</dbReference>
<dbReference type="GO" id="GO:0003677">
    <property type="term" value="F:DNA binding"/>
    <property type="evidence" value="ECO:0007669"/>
    <property type="project" value="InterPro"/>
</dbReference>
<dbReference type="InterPro" id="IPR050536">
    <property type="entry name" value="DtxR_MntR_Metal-Reg"/>
</dbReference>
<accession>F4GIP8</accession>
<protein>
    <submittedName>
        <fullName evidence="4">Iron dependent repressor, N-terminal protein</fullName>
    </submittedName>
</protein>
<dbReference type="GO" id="GO:0005737">
    <property type="term" value="C:cytoplasm"/>
    <property type="evidence" value="ECO:0007669"/>
    <property type="project" value="UniProtKB-SubCell"/>
</dbReference>
<dbReference type="STRING" id="760011.Spico_0958"/>
<reference evidence="5" key="1">
    <citation type="submission" date="2011-04" db="EMBL/GenBank/DDBJ databases">
        <title>The complete genome of Spirochaeta coccoides DSM 17374.</title>
        <authorList>
            <person name="Lucas S."/>
            <person name="Copeland A."/>
            <person name="Lapidus A."/>
            <person name="Bruce D."/>
            <person name="Goodwin L."/>
            <person name="Pitluck S."/>
            <person name="Peters L."/>
            <person name="Kyrpides N."/>
            <person name="Mavromatis K."/>
            <person name="Pagani I."/>
            <person name="Ivanova N."/>
            <person name="Ovchinnikova G."/>
            <person name="Lu M."/>
            <person name="Detter J.C."/>
            <person name="Tapia R."/>
            <person name="Han C."/>
            <person name="Land M."/>
            <person name="Hauser L."/>
            <person name="Markowitz V."/>
            <person name="Cheng J.-F."/>
            <person name="Hugenholtz P."/>
            <person name="Woyke T."/>
            <person name="Wu D."/>
            <person name="Spring S."/>
            <person name="Schroeder M."/>
            <person name="Brambilla E."/>
            <person name="Klenk H.-P."/>
            <person name="Eisen J.A."/>
        </authorList>
    </citation>
    <scope>NUCLEOTIDE SEQUENCE [LARGE SCALE GENOMIC DNA]</scope>
    <source>
        <strain evidence="5">ATCC BAA-1237 / DSM 17374 / SPN1</strain>
    </source>
</reference>
<dbReference type="Gene3D" id="1.10.10.10">
    <property type="entry name" value="Winged helix-like DNA-binding domain superfamily/Winged helix DNA-binding domain"/>
    <property type="match status" value="1"/>
</dbReference>
<dbReference type="InterPro" id="IPR000835">
    <property type="entry name" value="HTH_MarR-typ"/>
</dbReference>
<dbReference type="InterPro" id="IPR036390">
    <property type="entry name" value="WH_DNA-bd_sf"/>
</dbReference>
<sequence>MELSPAKIRYLLSIYELYMEHPESIRPVDVARRLKISRASVTVMLKELEEQNLVSRNTDSGIEFTPKGQKTAMTYYTQYRTFLRFFLQNLQIDGINAREDCISLVSSLSEESLRSLSRYVKDSRLHYILS</sequence>
<comment type="subcellular location">
    <subcellularLocation>
        <location evidence="1">Cytoplasm</location>
    </subcellularLocation>
</comment>
<evidence type="ECO:0000313" key="5">
    <source>
        <dbReference type="Proteomes" id="UP000007939"/>
    </source>
</evidence>
<dbReference type="eggNOG" id="COG1321">
    <property type="taxonomic scope" value="Bacteria"/>
</dbReference>
<keyword evidence="5" id="KW-1185">Reference proteome</keyword>
<evidence type="ECO:0000313" key="4">
    <source>
        <dbReference type="EMBL" id="AEC02182.1"/>
    </source>
</evidence>
<name>F4GIP8_PARC1</name>
<gene>
    <name evidence="4" type="ordered locus">Spico_0958</name>
</gene>
<comment type="subunit">
    <text evidence="2">Homodimer.</text>
</comment>
<dbReference type="HOGENOM" id="CLU_069532_3_2_12"/>
<dbReference type="AlphaFoldDB" id="F4GIP8"/>
<dbReference type="OrthoDB" id="9791355at2"/>
<dbReference type="EMBL" id="CP002659">
    <property type="protein sequence ID" value="AEC02182.1"/>
    <property type="molecule type" value="Genomic_DNA"/>
</dbReference>
<dbReference type="GO" id="GO:0046914">
    <property type="term" value="F:transition metal ion binding"/>
    <property type="evidence" value="ECO:0007669"/>
    <property type="project" value="InterPro"/>
</dbReference>
<dbReference type="PANTHER" id="PTHR33238">
    <property type="entry name" value="IRON (METAL) DEPENDENT REPRESSOR, DTXR FAMILY"/>
    <property type="match status" value="1"/>
</dbReference>
<dbReference type="Proteomes" id="UP000007939">
    <property type="component" value="Chromosome"/>
</dbReference>
<dbReference type="PANTHER" id="PTHR33238:SF11">
    <property type="entry name" value="TRANSCRIPTIONAL REGULATOR MNTR"/>
    <property type="match status" value="1"/>
</dbReference>
<feature type="domain" description="HTH marR-type" evidence="3">
    <location>
        <begin position="1"/>
        <end position="122"/>
    </location>
</feature>
<dbReference type="RefSeq" id="WP_013739577.1">
    <property type="nucleotide sequence ID" value="NC_015436.1"/>
</dbReference>
<dbReference type="PROSITE" id="PS50995">
    <property type="entry name" value="HTH_MARR_2"/>
    <property type="match status" value="1"/>
</dbReference>
<dbReference type="GO" id="GO:0003700">
    <property type="term" value="F:DNA-binding transcription factor activity"/>
    <property type="evidence" value="ECO:0007669"/>
    <property type="project" value="InterPro"/>
</dbReference>
<dbReference type="SUPFAM" id="SSF46785">
    <property type="entry name" value="Winged helix' DNA-binding domain"/>
    <property type="match status" value="1"/>
</dbReference>
<dbReference type="InterPro" id="IPR022687">
    <property type="entry name" value="HTH_DTXR"/>
</dbReference>